<dbReference type="Gene3D" id="2.40.70.10">
    <property type="entry name" value="Acid Proteases"/>
    <property type="match status" value="1"/>
</dbReference>
<name>A0A165X4E6_9AGAM</name>
<proteinExistence type="predicted"/>
<protein>
    <recommendedName>
        <fullName evidence="3">Peptidase A2 domain-containing protein</fullName>
    </recommendedName>
</protein>
<feature type="non-terminal residue" evidence="1">
    <location>
        <position position="247"/>
    </location>
</feature>
<evidence type="ECO:0000313" key="1">
    <source>
        <dbReference type="EMBL" id="KZT31815.1"/>
    </source>
</evidence>
<dbReference type="EMBL" id="KV428453">
    <property type="protein sequence ID" value="KZT31815.1"/>
    <property type="molecule type" value="Genomic_DNA"/>
</dbReference>
<reference evidence="1 2" key="1">
    <citation type="journal article" date="2016" name="Mol. Biol. Evol.">
        <title>Comparative Genomics of Early-Diverging Mushroom-Forming Fungi Provides Insights into the Origins of Lignocellulose Decay Capabilities.</title>
        <authorList>
            <person name="Nagy L.G."/>
            <person name="Riley R."/>
            <person name="Tritt A."/>
            <person name="Adam C."/>
            <person name="Daum C."/>
            <person name="Floudas D."/>
            <person name="Sun H."/>
            <person name="Yadav J.S."/>
            <person name="Pangilinan J."/>
            <person name="Larsson K.H."/>
            <person name="Matsuura K."/>
            <person name="Barry K."/>
            <person name="Labutti K."/>
            <person name="Kuo R."/>
            <person name="Ohm R.A."/>
            <person name="Bhattacharya S.S."/>
            <person name="Shirouzu T."/>
            <person name="Yoshinaga Y."/>
            <person name="Martin F.M."/>
            <person name="Grigoriev I.V."/>
            <person name="Hibbett D.S."/>
        </authorList>
    </citation>
    <scope>NUCLEOTIDE SEQUENCE [LARGE SCALE GENOMIC DNA]</scope>
    <source>
        <strain evidence="1 2">HHB10207 ss-3</strain>
    </source>
</reference>
<evidence type="ECO:0008006" key="3">
    <source>
        <dbReference type="Google" id="ProtNLM"/>
    </source>
</evidence>
<sequence>RGVSVLAMQGCIDSPTSSPTMLRLDSGADLSLLSEDFYRTLSPLPPLRKGIKVKLWQLTSTETRILGYVQTNIFVKDMAGRLLSLEVEAYVVTGMTVPILLGEDFHENYAITVKRTLDAPTTITLGDTDHVVSSTHTSRVREAMSITKHPDATRILQLRKDPIIRAAATVTIPAFSSKSVPVVGDLGVDKSWLTERSMIHLEGGSYLIVPPSLFESSNPYVPVSNPTHLPRILHAGEVLANVDSPDD</sequence>
<dbReference type="STRING" id="1314776.A0A165X4E6"/>
<dbReference type="OrthoDB" id="3068303at2759"/>
<dbReference type="InterPro" id="IPR021109">
    <property type="entry name" value="Peptidase_aspartic_dom_sf"/>
</dbReference>
<evidence type="ECO:0000313" key="2">
    <source>
        <dbReference type="Proteomes" id="UP000076798"/>
    </source>
</evidence>
<accession>A0A165X4E6</accession>
<dbReference type="Proteomes" id="UP000076798">
    <property type="component" value="Unassembled WGS sequence"/>
</dbReference>
<keyword evidence="2" id="KW-1185">Reference proteome</keyword>
<organism evidence="1 2">
    <name type="scientific">Sistotremastrum suecicum HHB10207 ss-3</name>
    <dbReference type="NCBI Taxonomy" id="1314776"/>
    <lineage>
        <taxon>Eukaryota</taxon>
        <taxon>Fungi</taxon>
        <taxon>Dikarya</taxon>
        <taxon>Basidiomycota</taxon>
        <taxon>Agaricomycotina</taxon>
        <taxon>Agaricomycetes</taxon>
        <taxon>Sistotremastrales</taxon>
        <taxon>Sistotremastraceae</taxon>
        <taxon>Sistotremastrum</taxon>
    </lineage>
</organism>
<dbReference type="AlphaFoldDB" id="A0A165X4E6"/>
<feature type="non-terminal residue" evidence="1">
    <location>
        <position position="1"/>
    </location>
</feature>
<gene>
    <name evidence="1" type="ORF">SISSUDRAFT_975827</name>
</gene>
<dbReference type="CDD" id="cd00303">
    <property type="entry name" value="retropepsin_like"/>
    <property type="match status" value="1"/>
</dbReference>